<dbReference type="EMBL" id="LCTV02000009">
    <property type="protein sequence ID" value="PRQ72546.1"/>
    <property type="molecule type" value="Genomic_DNA"/>
</dbReference>
<protein>
    <submittedName>
        <fullName evidence="2">Uncharacterized protein</fullName>
    </submittedName>
</protein>
<feature type="compositionally biased region" description="Basic and acidic residues" evidence="1">
    <location>
        <begin position="121"/>
        <end position="134"/>
    </location>
</feature>
<dbReference type="Proteomes" id="UP000239560">
    <property type="component" value="Unassembled WGS sequence"/>
</dbReference>
<feature type="compositionally biased region" description="Basic and acidic residues" evidence="1">
    <location>
        <begin position="81"/>
        <end position="100"/>
    </location>
</feature>
<feature type="region of interest" description="Disordered" evidence="1">
    <location>
        <begin position="118"/>
        <end position="146"/>
    </location>
</feature>
<evidence type="ECO:0000313" key="2">
    <source>
        <dbReference type="EMBL" id="PRQ72546.1"/>
    </source>
</evidence>
<dbReference type="AlphaFoldDB" id="A0A2T0A3K8"/>
<evidence type="ECO:0000256" key="1">
    <source>
        <dbReference type="SAM" id="MobiDB-lite"/>
    </source>
</evidence>
<sequence length="156" mass="16881">MQCHGVLHIVCTGGRASYGIKGTVLSPSLLSNRLLQLFVLGNAVTVLNLQDANVISVLLQPKSTGRAGGGGRSSYRVVGHESVHHEADCDRNDRADEGHQRGLYNGEGRVSFGIISPAQPAERESPLRSPKVEMPKPALSLDSPPRDRCFCEQRRV</sequence>
<comment type="caution">
    <text evidence="2">The sequence shown here is derived from an EMBL/GenBank/DDBJ whole genome shotgun (WGS) entry which is preliminary data.</text>
</comment>
<reference evidence="2 3" key="1">
    <citation type="journal article" date="2018" name="Elife">
        <title>Functional genomics of lipid metabolism in the oleaginous yeast Rhodosporidium toruloides.</title>
        <authorList>
            <person name="Coradetti S.T."/>
            <person name="Pinel D."/>
            <person name="Geiselman G."/>
            <person name="Ito M."/>
            <person name="Mondo S."/>
            <person name="Reilly M.C."/>
            <person name="Cheng Y.F."/>
            <person name="Bauer S."/>
            <person name="Grigoriev I."/>
            <person name="Gladden J.M."/>
            <person name="Simmons B.A."/>
            <person name="Brem R."/>
            <person name="Arkin A.P."/>
            <person name="Skerker J.M."/>
        </authorList>
    </citation>
    <scope>NUCLEOTIDE SEQUENCE [LARGE SCALE GENOMIC DNA]</scope>
    <source>
        <strain evidence="2 3">NBRC 0880</strain>
    </source>
</reference>
<accession>A0A2T0A3K8</accession>
<organism evidence="2 3">
    <name type="scientific">Rhodotorula toruloides</name>
    <name type="common">Yeast</name>
    <name type="synonym">Rhodosporidium toruloides</name>
    <dbReference type="NCBI Taxonomy" id="5286"/>
    <lineage>
        <taxon>Eukaryota</taxon>
        <taxon>Fungi</taxon>
        <taxon>Dikarya</taxon>
        <taxon>Basidiomycota</taxon>
        <taxon>Pucciniomycotina</taxon>
        <taxon>Microbotryomycetes</taxon>
        <taxon>Sporidiobolales</taxon>
        <taxon>Sporidiobolaceae</taxon>
        <taxon>Rhodotorula</taxon>
    </lineage>
</organism>
<proteinExistence type="predicted"/>
<name>A0A2T0A3K8_RHOTO</name>
<feature type="region of interest" description="Disordered" evidence="1">
    <location>
        <begin position="81"/>
        <end position="105"/>
    </location>
</feature>
<gene>
    <name evidence="2" type="ORF">AAT19DRAFT_16470</name>
</gene>
<evidence type="ECO:0000313" key="3">
    <source>
        <dbReference type="Proteomes" id="UP000239560"/>
    </source>
</evidence>